<evidence type="ECO:0000259" key="1">
    <source>
        <dbReference type="Pfam" id="PF21074"/>
    </source>
</evidence>
<organism evidence="2">
    <name type="scientific">hydrothermal vent metagenome</name>
    <dbReference type="NCBI Taxonomy" id="652676"/>
    <lineage>
        <taxon>unclassified sequences</taxon>
        <taxon>metagenomes</taxon>
        <taxon>ecological metagenomes</taxon>
    </lineage>
</organism>
<sequence length="189" mass="20023">MVRTGTGPGPAMARLAKGIGTLDKQTKALLLEEASAQSGRIAASLEAAGAPKKLVQKVVRLFELDGAVGLADLGERLALDEIVLTRAFTRLGQALGLDWAQANAARIVSSDPWERLLIAGLARDFQQLRLEFLSRGEGDPQALVETWLAANAGRVAQFKSVVDRARHAPAPNAAMLAQIAGQARVLLGR</sequence>
<evidence type="ECO:0000313" key="2">
    <source>
        <dbReference type="EMBL" id="CUS46800.1"/>
    </source>
</evidence>
<feature type="domain" description="NAD-specific glutamate dehydrogenase C-terminal" evidence="1">
    <location>
        <begin position="11"/>
        <end position="177"/>
    </location>
</feature>
<proteinExistence type="predicted"/>
<name>A0A160TMZ1_9ZZZZ</name>
<reference evidence="2" key="1">
    <citation type="submission" date="2015-10" db="EMBL/GenBank/DDBJ databases">
        <authorList>
            <person name="Gilbert D.G."/>
        </authorList>
    </citation>
    <scope>NUCLEOTIDE SEQUENCE</scope>
</reference>
<gene>
    <name evidence="2" type="ORF">MGWOODY_Smn2359</name>
</gene>
<protein>
    <submittedName>
        <fullName evidence="2">NAD-specific glutamate dehydrogenase, large form</fullName>
        <ecNumber evidence="2">1.4.1.2</ecNumber>
    </submittedName>
</protein>
<dbReference type="AlphaFoldDB" id="A0A160TMZ1"/>
<dbReference type="EC" id="1.4.1.2" evidence="2"/>
<accession>A0A160TMZ1</accession>
<dbReference type="EMBL" id="CZQE01000397">
    <property type="protein sequence ID" value="CUS46800.1"/>
    <property type="molecule type" value="Genomic_DNA"/>
</dbReference>
<dbReference type="Pfam" id="PF21074">
    <property type="entry name" value="GDH_C"/>
    <property type="match status" value="1"/>
</dbReference>
<dbReference type="GO" id="GO:0004352">
    <property type="term" value="F:glutamate dehydrogenase (NAD+) activity"/>
    <property type="evidence" value="ECO:0007669"/>
    <property type="project" value="UniProtKB-EC"/>
</dbReference>
<dbReference type="InterPro" id="IPR048381">
    <property type="entry name" value="GDH_C"/>
</dbReference>
<keyword evidence="2" id="KW-0560">Oxidoreductase</keyword>